<keyword evidence="3" id="KW-1185">Reference proteome</keyword>
<dbReference type="EMBL" id="JBFXLQ010000009">
    <property type="protein sequence ID" value="KAL2869585.1"/>
    <property type="molecule type" value="Genomic_DNA"/>
</dbReference>
<accession>A0ABR4LYG6</accession>
<evidence type="ECO:0000256" key="1">
    <source>
        <dbReference type="SAM" id="SignalP"/>
    </source>
</evidence>
<dbReference type="Proteomes" id="UP001610432">
    <property type="component" value="Unassembled WGS sequence"/>
</dbReference>
<feature type="chain" id="PRO_5045123831" evidence="1">
    <location>
        <begin position="17"/>
        <end position="98"/>
    </location>
</feature>
<evidence type="ECO:0000313" key="2">
    <source>
        <dbReference type="EMBL" id="KAL2869585.1"/>
    </source>
</evidence>
<gene>
    <name evidence="2" type="ORF">BJX67DRAFT_347621</name>
</gene>
<dbReference type="RefSeq" id="XP_070888564.1">
    <property type="nucleotide sequence ID" value="XM_071028561.1"/>
</dbReference>
<comment type="caution">
    <text evidence="2">The sequence shown here is derived from an EMBL/GenBank/DDBJ whole genome shotgun (WGS) entry which is preliminary data.</text>
</comment>
<dbReference type="InterPro" id="IPR036689">
    <property type="entry name" value="ESAT-6-like_sf"/>
</dbReference>
<dbReference type="SUPFAM" id="SSF140453">
    <property type="entry name" value="EsxAB dimer-like"/>
    <property type="match status" value="1"/>
</dbReference>
<sequence>MHFKLFVALFAAAATATPAPVPQTSVDPNTLHEMATHFRDACARISSALAGVQGDAHTLTSLPGSSSVDFAAIWNDMLNDNAHLQQTCAGLVSTLSAA</sequence>
<feature type="signal peptide" evidence="1">
    <location>
        <begin position="1"/>
        <end position="16"/>
    </location>
</feature>
<keyword evidence="1" id="KW-0732">Signal</keyword>
<reference evidence="2 3" key="1">
    <citation type="submission" date="2024-07" db="EMBL/GenBank/DDBJ databases">
        <title>Section-level genome sequencing and comparative genomics of Aspergillus sections Usti and Cavernicolus.</title>
        <authorList>
            <consortium name="Lawrence Berkeley National Laboratory"/>
            <person name="Nybo J.L."/>
            <person name="Vesth T.C."/>
            <person name="Theobald S."/>
            <person name="Frisvad J.C."/>
            <person name="Larsen T.O."/>
            <person name="Kjaerboelling I."/>
            <person name="Rothschild-Mancinelli K."/>
            <person name="Lyhne E.K."/>
            <person name="Kogle M.E."/>
            <person name="Barry K."/>
            <person name="Clum A."/>
            <person name="Na H."/>
            <person name="Ledsgaard L."/>
            <person name="Lin J."/>
            <person name="Lipzen A."/>
            <person name="Kuo A."/>
            <person name="Riley R."/>
            <person name="Mondo S."/>
            <person name="Labutti K."/>
            <person name="Haridas S."/>
            <person name="Pangalinan J."/>
            <person name="Salamov A.A."/>
            <person name="Simmons B.A."/>
            <person name="Magnuson J.K."/>
            <person name="Chen J."/>
            <person name="Drula E."/>
            <person name="Henrissat B."/>
            <person name="Wiebenga A."/>
            <person name="Lubbers R.J."/>
            <person name="Gomes A.C."/>
            <person name="Macurrencykelacurrency M.R."/>
            <person name="Stajich J."/>
            <person name="Grigoriev I.V."/>
            <person name="Mortensen U.H."/>
            <person name="De Vries R.P."/>
            <person name="Baker S.E."/>
            <person name="Andersen M.R."/>
        </authorList>
    </citation>
    <scope>NUCLEOTIDE SEQUENCE [LARGE SCALE GENOMIC DNA]</scope>
    <source>
        <strain evidence="2 3">CBS 449.75</strain>
    </source>
</reference>
<evidence type="ECO:0000313" key="3">
    <source>
        <dbReference type="Proteomes" id="UP001610432"/>
    </source>
</evidence>
<name>A0ABR4LYG6_9EURO</name>
<protein>
    <submittedName>
        <fullName evidence="2">Uncharacterized protein</fullName>
    </submittedName>
</protein>
<dbReference type="GeneID" id="98143633"/>
<organism evidence="2 3">
    <name type="scientific">Aspergillus lucknowensis</name>
    <dbReference type="NCBI Taxonomy" id="176173"/>
    <lineage>
        <taxon>Eukaryota</taxon>
        <taxon>Fungi</taxon>
        <taxon>Dikarya</taxon>
        <taxon>Ascomycota</taxon>
        <taxon>Pezizomycotina</taxon>
        <taxon>Eurotiomycetes</taxon>
        <taxon>Eurotiomycetidae</taxon>
        <taxon>Eurotiales</taxon>
        <taxon>Aspergillaceae</taxon>
        <taxon>Aspergillus</taxon>
        <taxon>Aspergillus subgen. Nidulantes</taxon>
    </lineage>
</organism>
<proteinExistence type="predicted"/>